<evidence type="ECO:0000313" key="2">
    <source>
        <dbReference type="EMBL" id="SVB34754.1"/>
    </source>
</evidence>
<dbReference type="AlphaFoldDB" id="A0A382D9Q2"/>
<name>A0A382D9Q2_9ZZZZ</name>
<feature type="non-terminal residue" evidence="2">
    <location>
        <position position="1"/>
    </location>
</feature>
<dbReference type="CDD" id="cd05254">
    <property type="entry name" value="dTDP_HR_like_SDR_e"/>
    <property type="match status" value="1"/>
</dbReference>
<reference evidence="2" key="1">
    <citation type="submission" date="2018-05" db="EMBL/GenBank/DDBJ databases">
        <authorList>
            <person name="Lanie J.A."/>
            <person name="Ng W.-L."/>
            <person name="Kazmierczak K.M."/>
            <person name="Andrzejewski T.M."/>
            <person name="Davidsen T.M."/>
            <person name="Wayne K.J."/>
            <person name="Tettelin H."/>
            <person name="Glass J.I."/>
            <person name="Rusch D."/>
            <person name="Podicherti R."/>
            <person name="Tsui H.-C.T."/>
            <person name="Winkler M.E."/>
        </authorList>
    </citation>
    <scope>NUCLEOTIDE SEQUENCE</scope>
</reference>
<dbReference type="InterPro" id="IPR029903">
    <property type="entry name" value="RmlD-like-bd"/>
</dbReference>
<protein>
    <recommendedName>
        <fullName evidence="1">RmlD-like substrate binding domain-containing protein</fullName>
    </recommendedName>
</protein>
<proteinExistence type="predicted"/>
<dbReference type="PANTHER" id="PTHR10491:SF4">
    <property type="entry name" value="METHIONINE ADENOSYLTRANSFERASE 2 SUBUNIT BETA"/>
    <property type="match status" value="1"/>
</dbReference>
<sequence length="219" mass="24555">VAPTRQELDLRSKDDIQEAIEANQPSILINCAAWTDVDGCEKNPELAKEINATLPQHLSELSKKVDAHLVHISTDFVFDGRTDTPYNEKQLPNPLSVYGQTKLDGEIGVGPNATIIRTSWLQTQDDSNMVERILESFKKTGPVEVPNDRFANPTFVSDLLPVIKYFAELRYEGVVHATNQGTTNWCEFARFVAEKSHNDPTRVIPSEAEKLNRVAERPV</sequence>
<dbReference type="SUPFAM" id="SSF51735">
    <property type="entry name" value="NAD(P)-binding Rossmann-fold domains"/>
    <property type="match status" value="1"/>
</dbReference>
<dbReference type="Gene3D" id="3.90.25.10">
    <property type="entry name" value="UDP-galactose 4-epimerase, domain 1"/>
    <property type="match status" value="1"/>
</dbReference>
<gene>
    <name evidence="2" type="ORF">METZ01_LOCUS187608</name>
</gene>
<dbReference type="PANTHER" id="PTHR10491">
    <property type="entry name" value="DTDP-4-DEHYDRORHAMNOSE REDUCTASE"/>
    <property type="match status" value="1"/>
</dbReference>
<feature type="non-terminal residue" evidence="2">
    <location>
        <position position="219"/>
    </location>
</feature>
<accession>A0A382D9Q2</accession>
<evidence type="ECO:0000259" key="1">
    <source>
        <dbReference type="Pfam" id="PF04321"/>
    </source>
</evidence>
<dbReference type="InterPro" id="IPR036291">
    <property type="entry name" value="NAD(P)-bd_dom_sf"/>
</dbReference>
<dbReference type="Gene3D" id="3.40.50.720">
    <property type="entry name" value="NAD(P)-binding Rossmann-like Domain"/>
    <property type="match status" value="1"/>
</dbReference>
<organism evidence="2">
    <name type="scientific">marine metagenome</name>
    <dbReference type="NCBI Taxonomy" id="408172"/>
    <lineage>
        <taxon>unclassified sequences</taxon>
        <taxon>metagenomes</taxon>
        <taxon>ecological metagenomes</taxon>
    </lineage>
</organism>
<feature type="domain" description="RmlD-like substrate binding" evidence="1">
    <location>
        <begin position="1"/>
        <end position="218"/>
    </location>
</feature>
<dbReference type="InterPro" id="IPR005913">
    <property type="entry name" value="dTDP_dehydrorham_reduct"/>
</dbReference>
<dbReference type="EMBL" id="UINC01038159">
    <property type="protein sequence ID" value="SVB34754.1"/>
    <property type="molecule type" value="Genomic_DNA"/>
</dbReference>
<dbReference type="Pfam" id="PF04321">
    <property type="entry name" value="RmlD_sub_bind"/>
    <property type="match status" value="1"/>
</dbReference>